<sequence>MAQADIYRKQGLGGALERGKRTALIVVDFVNGFIDPEIFGGGNCLDAAKASVGVLAAFRSQGLPIVFTRIVYAEDGYDAGAWCEKAPRLRELTDSNPVSHVIDILRPRRGEYVLCKTQPSAFFDTNLGSVLRGKSVDAVAVVGATTSGCVRATVVDAISSNFRPTVISDCVGDRARGPHEANLFDMEQKYANLIRSTEVQTLF</sequence>
<accession>A0A6L5YYW1</accession>
<proteinExistence type="predicted"/>
<dbReference type="InterPro" id="IPR036380">
    <property type="entry name" value="Isochorismatase-like_sf"/>
</dbReference>
<evidence type="ECO:0000259" key="2">
    <source>
        <dbReference type="Pfam" id="PF00857"/>
    </source>
</evidence>
<organism evidence="3 4">
    <name type="scientific">Halovulum marinum</name>
    <dbReference type="NCBI Taxonomy" id="2662447"/>
    <lineage>
        <taxon>Bacteria</taxon>
        <taxon>Pseudomonadati</taxon>
        <taxon>Pseudomonadota</taxon>
        <taxon>Alphaproteobacteria</taxon>
        <taxon>Rhodobacterales</taxon>
        <taxon>Paracoccaceae</taxon>
        <taxon>Halovulum</taxon>
    </lineage>
</organism>
<feature type="domain" description="Isochorismatase-like" evidence="2">
    <location>
        <begin position="22"/>
        <end position="197"/>
    </location>
</feature>
<keyword evidence="1" id="KW-0378">Hydrolase</keyword>
<gene>
    <name evidence="3" type="ORF">GE300_07595</name>
</gene>
<dbReference type="Pfam" id="PF00857">
    <property type="entry name" value="Isochorismatase"/>
    <property type="match status" value="1"/>
</dbReference>
<keyword evidence="4" id="KW-1185">Reference proteome</keyword>
<reference evidence="3 4" key="1">
    <citation type="submission" date="2019-10" db="EMBL/GenBank/DDBJ databases">
        <title>Cognatihalovulum marinum gen. nov. sp. nov., a new member of the family Rhodobacteraceae isolated from deep seawater of the Northwest Indian Ocean.</title>
        <authorList>
            <person name="Ruan C."/>
            <person name="Wang J."/>
            <person name="Zheng X."/>
            <person name="Song L."/>
            <person name="Zhu Y."/>
            <person name="Huang Y."/>
            <person name="Lu Z."/>
            <person name="Du W."/>
            <person name="Huang L."/>
            <person name="Dai X."/>
        </authorList>
    </citation>
    <scope>NUCLEOTIDE SEQUENCE [LARGE SCALE GENOMIC DNA]</scope>
    <source>
        <strain evidence="3 4">2CG4</strain>
    </source>
</reference>
<evidence type="ECO:0000313" key="3">
    <source>
        <dbReference type="EMBL" id="MSU89477.1"/>
    </source>
</evidence>
<dbReference type="SUPFAM" id="SSF52499">
    <property type="entry name" value="Isochorismatase-like hydrolases"/>
    <property type="match status" value="1"/>
</dbReference>
<dbReference type="InterPro" id="IPR050272">
    <property type="entry name" value="Isochorismatase-like_hydrls"/>
</dbReference>
<evidence type="ECO:0000313" key="4">
    <source>
        <dbReference type="Proteomes" id="UP000474957"/>
    </source>
</evidence>
<protein>
    <submittedName>
        <fullName evidence="3">Isochorismatase family protein</fullName>
    </submittedName>
</protein>
<dbReference type="GO" id="GO:0016787">
    <property type="term" value="F:hydrolase activity"/>
    <property type="evidence" value="ECO:0007669"/>
    <property type="project" value="UniProtKB-KW"/>
</dbReference>
<evidence type="ECO:0000256" key="1">
    <source>
        <dbReference type="ARBA" id="ARBA00022801"/>
    </source>
</evidence>
<comment type="caution">
    <text evidence="3">The sequence shown here is derived from an EMBL/GenBank/DDBJ whole genome shotgun (WGS) entry which is preliminary data.</text>
</comment>
<dbReference type="AlphaFoldDB" id="A0A6L5YYW1"/>
<name>A0A6L5YYW1_9RHOB</name>
<dbReference type="PANTHER" id="PTHR43540">
    <property type="entry name" value="PEROXYUREIDOACRYLATE/UREIDOACRYLATE AMIDOHYDROLASE-RELATED"/>
    <property type="match status" value="1"/>
</dbReference>
<dbReference type="PANTHER" id="PTHR43540:SF1">
    <property type="entry name" value="ISOCHORISMATASE HYDROLASE"/>
    <property type="match status" value="1"/>
</dbReference>
<dbReference type="InterPro" id="IPR000868">
    <property type="entry name" value="Isochorismatase-like_dom"/>
</dbReference>
<dbReference type="Gene3D" id="3.40.50.850">
    <property type="entry name" value="Isochorismatase-like"/>
    <property type="match status" value="1"/>
</dbReference>
<dbReference type="Proteomes" id="UP000474957">
    <property type="component" value="Unassembled WGS sequence"/>
</dbReference>
<dbReference type="EMBL" id="WIND01000004">
    <property type="protein sequence ID" value="MSU89477.1"/>
    <property type="molecule type" value="Genomic_DNA"/>
</dbReference>